<organism evidence="1 2">
    <name type="scientific">Exidia glandulosa HHB12029</name>
    <dbReference type="NCBI Taxonomy" id="1314781"/>
    <lineage>
        <taxon>Eukaryota</taxon>
        <taxon>Fungi</taxon>
        <taxon>Dikarya</taxon>
        <taxon>Basidiomycota</taxon>
        <taxon>Agaricomycotina</taxon>
        <taxon>Agaricomycetes</taxon>
        <taxon>Auriculariales</taxon>
        <taxon>Exidiaceae</taxon>
        <taxon>Exidia</taxon>
    </lineage>
</organism>
<name>A0A165H4M1_EXIGL</name>
<evidence type="ECO:0000313" key="1">
    <source>
        <dbReference type="EMBL" id="KZV91447.1"/>
    </source>
</evidence>
<dbReference type="EMBL" id="KV426027">
    <property type="protein sequence ID" value="KZV91447.1"/>
    <property type="molecule type" value="Genomic_DNA"/>
</dbReference>
<sequence length="81" mass="8715">MAFSWRTRAAHVSFHGRSSCSGVYHWVRSFGALSLASGGAGTPRPVIRLLFCPSTVTRESSPASACLRARSGNYTCLRQPA</sequence>
<dbReference type="AlphaFoldDB" id="A0A165H4M1"/>
<keyword evidence="2" id="KW-1185">Reference proteome</keyword>
<accession>A0A165H4M1</accession>
<protein>
    <submittedName>
        <fullName evidence="1">Uncharacterized protein</fullName>
    </submittedName>
</protein>
<reference evidence="1 2" key="1">
    <citation type="journal article" date="2016" name="Mol. Biol. Evol.">
        <title>Comparative Genomics of Early-Diverging Mushroom-Forming Fungi Provides Insights into the Origins of Lignocellulose Decay Capabilities.</title>
        <authorList>
            <person name="Nagy L.G."/>
            <person name="Riley R."/>
            <person name="Tritt A."/>
            <person name="Adam C."/>
            <person name="Daum C."/>
            <person name="Floudas D."/>
            <person name="Sun H."/>
            <person name="Yadav J.S."/>
            <person name="Pangilinan J."/>
            <person name="Larsson K.H."/>
            <person name="Matsuura K."/>
            <person name="Barry K."/>
            <person name="Labutti K."/>
            <person name="Kuo R."/>
            <person name="Ohm R.A."/>
            <person name="Bhattacharya S.S."/>
            <person name="Shirouzu T."/>
            <person name="Yoshinaga Y."/>
            <person name="Martin F.M."/>
            <person name="Grigoriev I.V."/>
            <person name="Hibbett D.S."/>
        </authorList>
    </citation>
    <scope>NUCLEOTIDE SEQUENCE [LARGE SCALE GENOMIC DNA]</scope>
    <source>
        <strain evidence="1 2">HHB12029</strain>
    </source>
</reference>
<dbReference type="InParanoid" id="A0A165H4M1"/>
<proteinExistence type="predicted"/>
<evidence type="ECO:0000313" key="2">
    <source>
        <dbReference type="Proteomes" id="UP000077266"/>
    </source>
</evidence>
<gene>
    <name evidence="1" type="ORF">EXIGLDRAFT_719336</name>
</gene>
<dbReference type="Proteomes" id="UP000077266">
    <property type="component" value="Unassembled WGS sequence"/>
</dbReference>